<dbReference type="STRING" id="641147.HMPREF9021_00437"/>
<evidence type="ECO:0000313" key="2">
    <source>
        <dbReference type="EMBL" id="EFG32032.2"/>
    </source>
</evidence>
<dbReference type="RefSeq" id="WP_002642655.1">
    <property type="nucleotide sequence ID" value="NZ_CP019448.1"/>
</dbReference>
<keyword evidence="3" id="KW-1185">Reference proteome</keyword>
<keyword evidence="1" id="KW-0812">Transmembrane</keyword>
<reference evidence="2 3" key="1">
    <citation type="submission" date="2010-03" db="EMBL/GenBank/DDBJ databases">
        <authorList>
            <consortium name="The Broad Institute Genome Sequencing Platform"/>
            <person name="Ward D."/>
            <person name="Earl A."/>
            <person name="Feldgarden M."/>
            <person name="Gevers D."/>
            <person name="Young S."/>
            <person name="Zeng Q."/>
            <person name="Koehrsen M."/>
            <person name="Alvarado L."/>
            <person name="Berlin A.M."/>
            <person name="Borenstein D."/>
            <person name="Chapman S.B."/>
            <person name="Chen Z."/>
            <person name="Engels R."/>
            <person name="Freedman E."/>
            <person name="Gellesch M."/>
            <person name="Goldberg J."/>
            <person name="Griggs A."/>
            <person name="Gujja S."/>
            <person name="Heilman E.R."/>
            <person name="Heiman D.I."/>
            <person name="Hepburn T.A."/>
            <person name="Howarth C."/>
            <person name="Jen D."/>
            <person name="Larson L."/>
            <person name="Mehta T."/>
            <person name="Park D."/>
            <person name="Pearson M."/>
            <person name="Richards J."/>
            <person name="Roberts A."/>
            <person name="Saif S."/>
            <person name="Shea T.D."/>
            <person name="Shenoy N."/>
            <person name="Sisk P."/>
            <person name="Stolte C."/>
            <person name="Sykes S.N."/>
            <person name="Walk T."/>
            <person name="White J."/>
            <person name="Yandava C."/>
            <person name="Izard J."/>
            <person name="Baranova O.V."/>
            <person name="Blanton J.M."/>
            <person name="Tanner A.C."/>
            <person name="Dewhirst F."/>
            <person name="Haas B."/>
            <person name="Nusbaum C."/>
            <person name="Birren B."/>
        </authorList>
    </citation>
    <scope>NUCLEOTIDE SEQUENCE [LARGE SCALE GENOMIC DNA]</scope>
    <source>
        <strain evidence="2 3">ATCC 29453</strain>
    </source>
</reference>
<dbReference type="eggNOG" id="ENOG503453P">
    <property type="taxonomic scope" value="Bacteria"/>
</dbReference>
<evidence type="ECO:0000313" key="3">
    <source>
        <dbReference type="Proteomes" id="UP000017813"/>
    </source>
</evidence>
<sequence length="197" mass="22167">MHIEELYQAVSNMAVVAQHLKEDAENAVQIQQQVAYQLEQRLQVLDESIETALARHVEKLREQVAQQVADGSQDSMQDFQQQLEDLKKQMLDFSQFAAMIKKDLNKVSHSILMKIGVLSSVALVAVIGSALWLVFYYKGIIRENKLSAEAVQLYSQADVKLCQGKLCVKTQPTPQEFRKDGYIIVAPKNGTNNFQAA</sequence>
<dbReference type="AlphaFoldDB" id="V9HMZ6"/>
<keyword evidence="1" id="KW-0472">Membrane</keyword>
<protein>
    <recommendedName>
        <fullName evidence="4">Relaxation protein</fullName>
    </recommendedName>
</protein>
<dbReference type="KEGG" id="smur:BWP33_00400"/>
<feature type="transmembrane region" description="Helical" evidence="1">
    <location>
        <begin position="111"/>
        <end position="137"/>
    </location>
</feature>
<dbReference type="EMBL" id="ADCY02000051">
    <property type="protein sequence ID" value="EFG32032.2"/>
    <property type="molecule type" value="Genomic_DNA"/>
</dbReference>
<proteinExistence type="predicted"/>
<reference evidence="2 3" key="2">
    <citation type="submission" date="2011-10" db="EMBL/GenBank/DDBJ databases">
        <title>The Genome Sequence of Simonsiella muelleri ATCC 29453.</title>
        <authorList>
            <consortium name="The Broad Institute Genome Sequencing Platform"/>
            <consortium name="The Broad Institute Genome Sequencing Center for Infectious Disease"/>
            <person name="Earl A."/>
            <person name="Ward D."/>
            <person name="Feldgarden M."/>
            <person name="Gevers D."/>
            <person name="Izard J."/>
            <person name="Baranova O.V."/>
            <person name="Blanton J.M."/>
            <person name="Tanner A.C."/>
            <person name="Dewhirst F."/>
            <person name="Young S.K."/>
            <person name="Zeng Q."/>
            <person name="Gargeya S."/>
            <person name="Fitzgerald M."/>
            <person name="Haas B."/>
            <person name="Abouelleil A."/>
            <person name="Alvarado L."/>
            <person name="Arachchi H.M."/>
            <person name="Berlin A."/>
            <person name="Brown A."/>
            <person name="Chapman S.B."/>
            <person name="Chen Z."/>
            <person name="Dunbar C."/>
            <person name="Freedman E."/>
            <person name="Gearin G."/>
            <person name="Goldberg J."/>
            <person name="Griggs A."/>
            <person name="Gujja S."/>
            <person name="Heiman D."/>
            <person name="Howarth C."/>
            <person name="Larson L."/>
            <person name="Lui A."/>
            <person name="MacDonald P.J.P."/>
            <person name="Montmayeur A."/>
            <person name="Murphy C."/>
            <person name="Neiman D."/>
            <person name="Pearson M."/>
            <person name="Priest M."/>
            <person name="Roberts A."/>
            <person name="Saif S."/>
            <person name="Shea T."/>
            <person name="Shenoy N."/>
            <person name="Sisk P."/>
            <person name="Stolte C."/>
            <person name="Sykes S."/>
            <person name="Wortman J."/>
            <person name="Nusbaum C."/>
            <person name="Birren B."/>
        </authorList>
    </citation>
    <scope>NUCLEOTIDE SEQUENCE [LARGE SCALE GENOMIC DNA]</scope>
    <source>
        <strain evidence="2 3">ATCC 29453</strain>
    </source>
</reference>
<organism evidence="2 3">
    <name type="scientific">Simonsiella muelleri ATCC 29453</name>
    <dbReference type="NCBI Taxonomy" id="641147"/>
    <lineage>
        <taxon>Bacteria</taxon>
        <taxon>Pseudomonadati</taxon>
        <taxon>Pseudomonadota</taxon>
        <taxon>Betaproteobacteria</taxon>
        <taxon>Neisseriales</taxon>
        <taxon>Neisseriaceae</taxon>
        <taxon>Simonsiella</taxon>
    </lineage>
</organism>
<dbReference type="OrthoDB" id="8848158at2"/>
<evidence type="ECO:0000256" key="1">
    <source>
        <dbReference type="SAM" id="Phobius"/>
    </source>
</evidence>
<evidence type="ECO:0008006" key="4">
    <source>
        <dbReference type="Google" id="ProtNLM"/>
    </source>
</evidence>
<accession>V9HMZ6</accession>
<dbReference type="HOGENOM" id="CLU_1383355_0_0_4"/>
<gene>
    <name evidence="2" type="ORF">HMPREF9021_00437</name>
</gene>
<name>V9HMZ6_9NEIS</name>
<comment type="caution">
    <text evidence="2">The sequence shown here is derived from an EMBL/GenBank/DDBJ whole genome shotgun (WGS) entry which is preliminary data.</text>
</comment>
<dbReference type="Proteomes" id="UP000017813">
    <property type="component" value="Unassembled WGS sequence"/>
</dbReference>
<keyword evidence="1" id="KW-1133">Transmembrane helix</keyword>